<dbReference type="AlphaFoldDB" id="A0A0W0Z778"/>
<dbReference type="GO" id="GO:0051082">
    <property type="term" value="F:unfolded protein binding"/>
    <property type="evidence" value="ECO:0007669"/>
    <property type="project" value="TreeGrafter"/>
</dbReference>
<feature type="signal peptide" evidence="5">
    <location>
        <begin position="1"/>
        <end position="23"/>
    </location>
</feature>
<feature type="chain" id="PRO_5006918392" evidence="5">
    <location>
        <begin position="24"/>
        <end position="150"/>
    </location>
</feature>
<dbReference type="Gene3D" id="1.20.120.1490">
    <property type="match status" value="1"/>
</dbReference>
<keyword evidence="4" id="KW-0574">Periplasm</keyword>
<dbReference type="STRING" id="452.Lspi_0950"/>
<dbReference type="PANTHER" id="PTHR38102">
    <property type="entry name" value="PERIPLASMIC CHAPERONE SPY"/>
    <property type="match status" value="1"/>
</dbReference>
<comment type="similarity">
    <text evidence="2">Belongs to the CpxP/Spy family.</text>
</comment>
<accession>A0A0W0Z778</accession>
<name>A0A0W0Z778_LEGSP</name>
<dbReference type="Proteomes" id="UP000054877">
    <property type="component" value="Unassembled WGS sequence"/>
</dbReference>
<evidence type="ECO:0000256" key="4">
    <source>
        <dbReference type="ARBA" id="ARBA00022764"/>
    </source>
</evidence>
<dbReference type="GO" id="GO:0030288">
    <property type="term" value="C:outer membrane-bounded periplasmic space"/>
    <property type="evidence" value="ECO:0007669"/>
    <property type="project" value="TreeGrafter"/>
</dbReference>
<evidence type="ECO:0000256" key="3">
    <source>
        <dbReference type="ARBA" id="ARBA00022729"/>
    </source>
</evidence>
<comment type="subcellular location">
    <subcellularLocation>
        <location evidence="1">Periplasm</location>
    </subcellularLocation>
</comment>
<proteinExistence type="inferred from homology"/>
<dbReference type="PANTHER" id="PTHR38102:SF1">
    <property type="entry name" value="PERIPLASMIC CHAPERONE SPY"/>
    <property type="match status" value="1"/>
</dbReference>
<dbReference type="InterPro" id="IPR012899">
    <property type="entry name" value="LTXXQ"/>
</dbReference>
<dbReference type="Pfam" id="PF07813">
    <property type="entry name" value="LTXXQ"/>
    <property type="match status" value="1"/>
</dbReference>
<dbReference type="InterPro" id="IPR052211">
    <property type="entry name" value="Cpx_auxiliary_protein"/>
</dbReference>
<dbReference type="EMBL" id="LNYX01000012">
    <property type="protein sequence ID" value="KTD64783.1"/>
    <property type="molecule type" value="Genomic_DNA"/>
</dbReference>
<evidence type="ECO:0000256" key="2">
    <source>
        <dbReference type="ARBA" id="ARBA00008441"/>
    </source>
</evidence>
<keyword evidence="3 5" id="KW-0732">Signal</keyword>
<reference evidence="6 7" key="1">
    <citation type="submission" date="2015-11" db="EMBL/GenBank/DDBJ databases">
        <title>Genomic analysis of 38 Legionella species identifies large and diverse effector repertoires.</title>
        <authorList>
            <person name="Burstein D."/>
            <person name="Amaro F."/>
            <person name="Zusman T."/>
            <person name="Lifshitz Z."/>
            <person name="Cohen O."/>
            <person name="Gilbert J.A."/>
            <person name="Pupko T."/>
            <person name="Shuman H.A."/>
            <person name="Segal G."/>
        </authorList>
    </citation>
    <scope>NUCLEOTIDE SEQUENCE [LARGE SCALE GENOMIC DNA]</scope>
    <source>
        <strain evidence="6 7">Mt.St.Helens-9</strain>
    </source>
</reference>
<evidence type="ECO:0000256" key="1">
    <source>
        <dbReference type="ARBA" id="ARBA00004418"/>
    </source>
</evidence>
<evidence type="ECO:0000313" key="7">
    <source>
        <dbReference type="Proteomes" id="UP000054877"/>
    </source>
</evidence>
<dbReference type="OrthoDB" id="5651526at2"/>
<comment type="caution">
    <text evidence="6">The sequence shown here is derived from an EMBL/GenBank/DDBJ whole genome shotgun (WGS) entry which is preliminary data.</text>
</comment>
<protein>
    <submittedName>
        <fullName evidence="6">16 kD immunogenic protein</fullName>
    </submittedName>
</protein>
<organism evidence="6 7">
    <name type="scientific">Legionella spiritensis</name>
    <dbReference type="NCBI Taxonomy" id="452"/>
    <lineage>
        <taxon>Bacteria</taxon>
        <taxon>Pseudomonadati</taxon>
        <taxon>Pseudomonadota</taxon>
        <taxon>Gammaproteobacteria</taxon>
        <taxon>Legionellales</taxon>
        <taxon>Legionellaceae</taxon>
        <taxon>Legionella</taxon>
    </lineage>
</organism>
<evidence type="ECO:0000313" key="6">
    <source>
        <dbReference type="EMBL" id="KTD64783.1"/>
    </source>
</evidence>
<dbReference type="CDD" id="cd09916">
    <property type="entry name" value="CpxP_like"/>
    <property type="match status" value="1"/>
</dbReference>
<dbReference type="RefSeq" id="WP_065238382.1">
    <property type="nucleotide sequence ID" value="NZ_CAAAII010000003.1"/>
</dbReference>
<gene>
    <name evidence="6" type="ORF">Lspi_0950</name>
</gene>
<evidence type="ECO:0000256" key="5">
    <source>
        <dbReference type="SAM" id="SignalP"/>
    </source>
</evidence>
<dbReference type="PIRSF" id="PIRSF034445">
    <property type="entry name" value="CpxP_Spy"/>
    <property type="match status" value="1"/>
</dbReference>
<keyword evidence="7" id="KW-1185">Reference proteome</keyword>
<dbReference type="PATRIC" id="fig|452.5.peg.1040"/>
<sequence>MIRRLMFITMLAGSFLTIQMSYADSYKKPHHQCKAGWNKLINKLQLTDDQQTKIKAIKAKGRQMMQANREQFKAIRLKMNQLITSEKLDEAALDKLIDQKVALTRASLKSRIMTKNEIYNLLDPRQKQIFQDMMQKWEAKKKMFFKKEQD</sequence>